<feature type="domain" description="DNA2/NAM7 helicase helicase" evidence="6">
    <location>
        <begin position="315"/>
        <end position="489"/>
    </location>
</feature>
<evidence type="ECO:0000313" key="8">
    <source>
        <dbReference type="EMBL" id="MWA01929.1"/>
    </source>
</evidence>
<dbReference type="RefSeq" id="WP_151594409.1">
    <property type="nucleotide sequence ID" value="NZ_WBMS02000011.1"/>
</dbReference>
<keyword evidence="2" id="KW-0547">Nucleotide-binding</keyword>
<dbReference type="InterPro" id="IPR041677">
    <property type="entry name" value="DNA2/NAM7_AAA_11"/>
</dbReference>
<dbReference type="Pfam" id="PF13086">
    <property type="entry name" value="AAA_11"/>
    <property type="match status" value="2"/>
</dbReference>
<dbReference type="Proteomes" id="UP000462055">
    <property type="component" value="Unassembled WGS sequence"/>
</dbReference>
<evidence type="ECO:0000256" key="5">
    <source>
        <dbReference type="ARBA" id="ARBA00022840"/>
    </source>
</evidence>
<keyword evidence="4" id="KW-0347">Helicase</keyword>
<comment type="similarity">
    <text evidence="1">Belongs to the DNA2/NAM7 helicase family.</text>
</comment>
<comment type="caution">
    <text evidence="8">The sequence shown here is derived from an EMBL/GenBank/DDBJ whole genome shotgun (WGS) entry which is preliminary data.</text>
</comment>
<dbReference type="Pfam" id="PF13087">
    <property type="entry name" value="AAA_12"/>
    <property type="match status" value="1"/>
</dbReference>
<dbReference type="GO" id="GO:0005524">
    <property type="term" value="F:ATP binding"/>
    <property type="evidence" value="ECO:0007669"/>
    <property type="project" value="UniProtKB-KW"/>
</dbReference>
<feature type="domain" description="DNA2/NAM7 helicase-like C-terminal" evidence="7">
    <location>
        <begin position="742"/>
        <end position="935"/>
    </location>
</feature>
<protein>
    <submittedName>
        <fullName evidence="8">AAA family ATPase</fullName>
    </submittedName>
</protein>
<dbReference type="EMBL" id="WBMS02000011">
    <property type="protein sequence ID" value="MWA01929.1"/>
    <property type="molecule type" value="Genomic_DNA"/>
</dbReference>
<dbReference type="InterPro" id="IPR041679">
    <property type="entry name" value="DNA2/NAM7-like_C"/>
</dbReference>
<dbReference type="GO" id="GO:0016787">
    <property type="term" value="F:hydrolase activity"/>
    <property type="evidence" value="ECO:0007669"/>
    <property type="project" value="UniProtKB-KW"/>
</dbReference>
<evidence type="ECO:0000259" key="7">
    <source>
        <dbReference type="Pfam" id="PF13087"/>
    </source>
</evidence>
<dbReference type="InterPro" id="IPR050534">
    <property type="entry name" value="Coronavir_polyprotein_1ab"/>
</dbReference>
<feature type="domain" description="DNA2/NAM7 helicase helicase" evidence="6">
    <location>
        <begin position="570"/>
        <end position="721"/>
    </location>
</feature>
<dbReference type="PANTHER" id="PTHR43788">
    <property type="entry name" value="DNA2/NAM7 HELICASE FAMILY MEMBER"/>
    <property type="match status" value="1"/>
</dbReference>
<name>A0A6I4MH36_9ACTN</name>
<evidence type="ECO:0000256" key="4">
    <source>
        <dbReference type="ARBA" id="ARBA00022806"/>
    </source>
</evidence>
<dbReference type="CDD" id="cd17934">
    <property type="entry name" value="DEXXQc_Upf1-like"/>
    <property type="match status" value="1"/>
</dbReference>
<evidence type="ECO:0000313" key="9">
    <source>
        <dbReference type="Proteomes" id="UP000462055"/>
    </source>
</evidence>
<dbReference type="InterPro" id="IPR047187">
    <property type="entry name" value="SF1_C_Upf1"/>
</dbReference>
<reference evidence="8" key="1">
    <citation type="submission" date="2019-12" db="EMBL/GenBank/DDBJ databases">
        <title>Actinomadura physcomitrii sp. nov., a novel actinomycete isolated from moss [Physcomitrium sphaericum (Ludw) Fuernr].</title>
        <authorList>
            <person name="Zhuang X."/>
        </authorList>
    </citation>
    <scope>NUCLEOTIDE SEQUENCE [LARGE SCALE GENOMIC DNA]</scope>
    <source>
        <strain evidence="8">LD22</strain>
    </source>
</reference>
<evidence type="ECO:0000256" key="3">
    <source>
        <dbReference type="ARBA" id="ARBA00022801"/>
    </source>
</evidence>
<organism evidence="8 9">
    <name type="scientific">Actinomadura physcomitrii</name>
    <dbReference type="NCBI Taxonomy" id="2650748"/>
    <lineage>
        <taxon>Bacteria</taxon>
        <taxon>Bacillati</taxon>
        <taxon>Actinomycetota</taxon>
        <taxon>Actinomycetes</taxon>
        <taxon>Streptosporangiales</taxon>
        <taxon>Thermomonosporaceae</taxon>
        <taxon>Actinomadura</taxon>
    </lineage>
</organism>
<evidence type="ECO:0000256" key="1">
    <source>
        <dbReference type="ARBA" id="ARBA00007913"/>
    </source>
</evidence>
<dbReference type="PANTHER" id="PTHR43788:SF8">
    <property type="entry name" value="DNA-BINDING PROTEIN SMUBP-2"/>
    <property type="match status" value="1"/>
</dbReference>
<proteinExistence type="inferred from homology"/>
<sequence length="979" mass="107061">MHDLHVDLPGTVHLVPSLRFVEKLAERRARHPFLPDVDGIVRDLCAVTARGPVPARVERGRGGRGDFLKLYVDGRYVLSLNVTKHGNGYALGGVVPMGFEHHDEVVRGALRLRAAGWVYHDTIQELPFQARAEWDVLRERWRLLTEAAAARTADATAPKAHEEFLDLLDRMIDEGRRVELAAARTDGMISYRRVDASAARRRSARGVHDFQLIGSRRPVVGTRLHVREAPDLRGRVDALRGTLMTVRFERPVDVDAIPKIGAFVESPSTVPFDRQAEAVRLLRDGASANPFLLDVLAGHRFRPFRPAAAEPARALDGSQTSAFRKALAVPDTALILGPPGTGKTRTITEIARACAAAGERVLITSYTNRAVDNVLQELPPDLVVLRAGRDDGVTPGCEHLTLEAQAATLQGEIIRRTEAAVCDYAPAAPGRGEADAWARQLDASLDALDAAEAAERRAATALERRAAELTAPVDEHARVLTARADEHRRVLADREARLEALARSRDRAVARTRWPVIGALLRGRAERLAAEFQAGLAERAQVQAALTAVLRDRDAALAESHRIRASSPELVKLSRALDDARTATRDRARAAADDAAELHALLHGVPVPPSPGPGLPALRAFRDQAGQALDLMRRRLELLTEWRGHLGSRTEQLYPELARYADVIGATCIGAATTGALRGLDFAVAVVDEAGQISTPNVLVPLVRARRAVLVGDHNQLPPFVDPQVRAWARSDSRALDLVTKSAFELLFPGVPDGHREILRHQRRMPPVVARFVSQWFYDGFLESDVERPHRDALFASPLVFVDTAGLPQRERRERRPRPDERWADSGYANDAEARIITDLVAHYRGTVADWAVILPYQAQVGLVTEMVAGRLGDEEEAAAGVGTVDSFQGGERDLIVFGFTRSNAGGAVGFLDELRRANVAFSRARRLLILVGDSATLTQAADPAFRAMARALLDHVRTGGDLRAAREISGLIAREGER</sequence>
<dbReference type="AlphaFoldDB" id="A0A6I4MH36"/>
<keyword evidence="5" id="KW-0067">ATP-binding</keyword>
<keyword evidence="3" id="KW-0378">Hydrolase</keyword>
<gene>
    <name evidence="8" type="ORF">F8568_016425</name>
</gene>
<dbReference type="Gene3D" id="3.40.50.300">
    <property type="entry name" value="P-loop containing nucleotide triphosphate hydrolases"/>
    <property type="match status" value="3"/>
</dbReference>
<dbReference type="InterPro" id="IPR027417">
    <property type="entry name" value="P-loop_NTPase"/>
</dbReference>
<dbReference type="SUPFAM" id="SSF52540">
    <property type="entry name" value="P-loop containing nucleoside triphosphate hydrolases"/>
    <property type="match status" value="2"/>
</dbReference>
<dbReference type="GO" id="GO:0043139">
    <property type="term" value="F:5'-3' DNA helicase activity"/>
    <property type="evidence" value="ECO:0007669"/>
    <property type="project" value="TreeGrafter"/>
</dbReference>
<evidence type="ECO:0000259" key="6">
    <source>
        <dbReference type="Pfam" id="PF13086"/>
    </source>
</evidence>
<keyword evidence="9" id="KW-1185">Reference proteome</keyword>
<evidence type="ECO:0000256" key="2">
    <source>
        <dbReference type="ARBA" id="ARBA00022741"/>
    </source>
</evidence>
<accession>A0A6I4MH36</accession>
<dbReference type="CDD" id="cd18808">
    <property type="entry name" value="SF1_C_Upf1"/>
    <property type="match status" value="1"/>
</dbReference>